<dbReference type="GO" id="GO:0005524">
    <property type="term" value="F:ATP binding"/>
    <property type="evidence" value="ECO:0007669"/>
    <property type="project" value="InterPro"/>
</dbReference>
<sequence>MAHLNQEERDTINENPLGHSLSGVREALREAERNTHNEASQSDDSTGAPERPPLFVSALGDLLSILFASNVSLALASRTGRDALYSDLAPVRLRVQKGDVDYEHFRPLSQLVIKQAPDVDIWAAVVALVRLVSYSSPPPSLPPSFHTPITHTSASLQGSEQTREKIEHRVFEEIRLCTHRAVEGFHEKYFEGREWNERVKRIWQSAKSRYSDSDKRWTQIPAAPTQDEVWAWLLNLQQELLAGERAAYFTSDLGNKVGAEASRQLDLLVKRRSDEAAGEKHDWRDVLAIGELKKSDQKDKKLWLQVGSIVRNVFASQPTRLFVHAFTLTGTEMETWIFDRSGPYSGATFDVHEEPEKFIQVMCAYLMMSDEELGLDTFTKAKNNRLFVSMPVEARTKRNRQLELDPNPIAHQRSIVCRGTSCFLAKPIGAAEFDRVVKYSWTSSMRPPEADLLNKANERGVKGLAKVVGYCEEVTSISKLREGLVFSTPHKFRGVPRNANTSFSQSQPPLSHHFNGLSIASKGQGKSTDCSSHPSKRSQLNSQLAKTEQAENGVSYPVQKPQGTTSLVQQNQAPYDNRILRVLAISPAGRSISQFKSVVELLEGLRDALKVHRSLYMDGKILHRDISENNIIITDPGMADGFKGMLIDLDLAKEEGKGPSGARHRTGTMEFMAIEVLQGASHTYRHDIEAFFYVLIWLCARRGWALAGTSKKPPTETILSHCWKNSLVGYLVDGDQEWMRQMMPQTSSMGPGGTAFVEPPASSGPTSNFTMTAQVSGWAYIAEGTATKVSIFILLLYCLVVVVHVINVIYIGESSSTWHSIAEIASLAMNSKQTDALGNTDAGIETPAICERQVRVVAMGDHLEFNFDTEPGLDITHAPKRDVYYG</sequence>
<organism evidence="13 14">
    <name type="scientific">Lasallia pustulata</name>
    <dbReference type="NCBI Taxonomy" id="136370"/>
    <lineage>
        <taxon>Eukaryota</taxon>
        <taxon>Fungi</taxon>
        <taxon>Dikarya</taxon>
        <taxon>Ascomycota</taxon>
        <taxon>Pezizomycotina</taxon>
        <taxon>Lecanoromycetes</taxon>
        <taxon>OSLEUM clade</taxon>
        <taxon>Umbilicariomycetidae</taxon>
        <taxon>Umbilicariales</taxon>
        <taxon>Umbilicariaceae</taxon>
        <taxon>Lasallia</taxon>
    </lineage>
</organism>
<evidence type="ECO:0000256" key="6">
    <source>
        <dbReference type="ARBA" id="ARBA00030980"/>
    </source>
</evidence>
<comment type="function">
    <text evidence="1">Component of the EKC/KEOPS complex that is required for the formation of a threonylcarbamoyl group on adenosine at position 37 (t(6)A37) in tRNAs that read codons beginning with adenine. The complex is probably involved in the transfer of the threonylcarbamoyl moiety of threonylcarbamoyl-AMP (TC-AMP) to the N6 group of A37. BUD32 has ATPase activity in the context of the EKC/KEOPS complex and likely plays a supporting role to the catalytic subunit KAE1. The EKC/KEOPS complex also promotes both telomere uncapping and telomere elongation. The complex is required for efficient recruitment of transcriptional coactivators.</text>
</comment>
<evidence type="ECO:0000256" key="1">
    <source>
        <dbReference type="ARBA" id="ARBA00003747"/>
    </source>
</evidence>
<evidence type="ECO:0000256" key="4">
    <source>
        <dbReference type="ARBA" id="ARBA00013948"/>
    </source>
</evidence>
<evidence type="ECO:0000313" key="14">
    <source>
        <dbReference type="Proteomes" id="UP000192927"/>
    </source>
</evidence>
<evidence type="ECO:0000256" key="3">
    <source>
        <dbReference type="ARBA" id="ARBA00012513"/>
    </source>
</evidence>
<dbReference type="GO" id="GO:0004674">
    <property type="term" value="F:protein serine/threonine kinase activity"/>
    <property type="evidence" value="ECO:0007669"/>
    <property type="project" value="UniProtKB-EC"/>
</dbReference>
<evidence type="ECO:0000256" key="10">
    <source>
        <dbReference type="SAM" id="MobiDB-lite"/>
    </source>
</evidence>
<keyword evidence="13" id="KW-0418">Kinase</keyword>
<evidence type="ECO:0000256" key="9">
    <source>
        <dbReference type="ARBA" id="ARBA00048679"/>
    </source>
</evidence>
<feature type="transmembrane region" description="Helical" evidence="11">
    <location>
        <begin position="791"/>
        <end position="811"/>
    </location>
</feature>
<evidence type="ECO:0000259" key="12">
    <source>
        <dbReference type="PROSITE" id="PS50011"/>
    </source>
</evidence>
<dbReference type="EMBL" id="FWEW01003822">
    <property type="protein sequence ID" value="SLM41313.1"/>
    <property type="molecule type" value="Genomic_DNA"/>
</dbReference>
<dbReference type="Pfam" id="PF17667">
    <property type="entry name" value="Pkinase_fungal"/>
    <property type="match status" value="1"/>
</dbReference>
<proteinExistence type="predicted"/>
<keyword evidence="11" id="KW-0812">Transmembrane</keyword>
<feature type="compositionally biased region" description="Basic and acidic residues" evidence="10">
    <location>
        <begin position="26"/>
        <end position="36"/>
    </location>
</feature>
<reference evidence="14" key="1">
    <citation type="submission" date="2017-03" db="EMBL/GenBank/DDBJ databases">
        <authorList>
            <person name="Sharma R."/>
            <person name="Thines M."/>
        </authorList>
    </citation>
    <scope>NUCLEOTIDE SEQUENCE [LARGE SCALE GENOMIC DNA]</scope>
</reference>
<keyword evidence="11" id="KW-0472">Membrane</keyword>
<feature type="region of interest" description="Disordered" evidence="10">
    <location>
        <begin position="514"/>
        <end position="562"/>
    </location>
</feature>
<evidence type="ECO:0000256" key="8">
    <source>
        <dbReference type="ARBA" id="ARBA00047899"/>
    </source>
</evidence>
<dbReference type="AlphaFoldDB" id="A0A1W5DDP9"/>
<evidence type="ECO:0000256" key="11">
    <source>
        <dbReference type="SAM" id="Phobius"/>
    </source>
</evidence>
<dbReference type="PANTHER" id="PTHR38248">
    <property type="entry name" value="FUNK1 6"/>
    <property type="match status" value="1"/>
</dbReference>
<dbReference type="SUPFAM" id="SSF56112">
    <property type="entry name" value="Protein kinase-like (PK-like)"/>
    <property type="match status" value="1"/>
</dbReference>
<accession>A0A1W5DDP9</accession>
<dbReference type="PANTHER" id="PTHR38248:SF2">
    <property type="entry name" value="FUNK1 11"/>
    <property type="match status" value="1"/>
</dbReference>
<keyword evidence="11" id="KW-1133">Transmembrane helix</keyword>
<protein>
    <recommendedName>
        <fullName evidence="5">EKC/KEOPS complex subunit BUD32</fullName>
        <ecNumber evidence="3">2.7.11.1</ecNumber>
    </recommendedName>
    <alternativeName>
        <fullName evidence="6 7">Atypical Serine/threonine protein kinase BUD32</fullName>
    </alternativeName>
    <alternativeName>
        <fullName evidence="4">EKC/KEOPS complex subunit bud32</fullName>
    </alternativeName>
</protein>
<comment type="catalytic activity">
    <reaction evidence="9">
        <text>L-seryl-[protein] + ATP = O-phospho-L-seryl-[protein] + ADP + H(+)</text>
        <dbReference type="Rhea" id="RHEA:17989"/>
        <dbReference type="Rhea" id="RHEA-COMP:9863"/>
        <dbReference type="Rhea" id="RHEA-COMP:11604"/>
        <dbReference type="ChEBI" id="CHEBI:15378"/>
        <dbReference type="ChEBI" id="CHEBI:29999"/>
        <dbReference type="ChEBI" id="CHEBI:30616"/>
        <dbReference type="ChEBI" id="CHEBI:83421"/>
        <dbReference type="ChEBI" id="CHEBI:456216"/>
        <dbReference type="EC" id="2.7.11.1"/>
    </reaction>
</comment>
<feature type="compositionally biased region" description="Polar residues" evidence="10">
    <location>
        <begin position="524"/>
        <end position="552"/>
    </location>
</feature>
<feature type="compositionally biased region" description="Basic and acidic residues" evidence="10">
    <location>
        <begin position="1"/>
        <end position="12"/>
    </location>
</feature>
<name>A0A1W5DDP9_9LECA</name>
<keyword evidence="13" id="KW-0808">Transferase</keyword>
<dbReference type="Gene3D" id="1.10.510.10">
    <property type="entry name" value="Transferase(Phosphotransferase) domain 1"/>
    <property type="match status" value="1"/>
</dbReference>
<dbReference type="PROSITE" id="PS50011">
    <property type="entry name" value="PROTEIN_KINASE_DOM"/>
    <property type="match status" value="1"/>
</dbReference>
<dbReference type="PROSITE" id="PS00109">
    <property type="entry name" value="PROTEIN_KINASE_TYR"/>
    <property type="match status" value="1"/>
</dbReference>
<dbReference type="InterPro" id="IPR000719">
    <property type="entry name" value="Prot_kinase_dom"/>
</dbReference>
<keyword evidence="14" id="KW-1185">Reference proteome</keyword>
<evidence type="ECO:0000256" key="5">
    <source>
        <dbReference type="ARBA" id="ARBA00019973"/>
    </source>
</evidence>
<comment type="catalytic activity">
    <reaction evidence="8">
        <text>L-threonyl-[protein] + ATP = O-phospho-L-threonyl-[protein] + ADP + H(+)</text>
        <dbReference type="Rhea" id="RHEA:46608"/>
        <dbReference type="Rhea" id="RHEA-COMP:11060"/>
        <dbReference type="Rhea" id="RHEA-COMP:11605"/>
        <dbReference type="ChEBI" id="CHEBI:15378"/>
        <dbReference type="ChEBI" id="CHEBI:30013"/>
        <dbReference type="ChEBI" id="CHEBI:30616"/>
        <dbReference type="ChEBI" id="CHEBI:61977"/>
        <dbReference type="ChEBI" id="CHEBI:456216"/>
        <dbReference type="EC" id="2.7.11.1"/>
    </reaction>
</comment>
<feature type="domain" description="Protein kinase" evidence="12">
    <location>
        <begin position="422"/>
        <end position="781"/>
    </location>
</feature>
<evidence type="ECO:0000313" key="13">
    <source>
        <dbReference type="EMBL" id="SLM41313.1"/>
    </source>
</evidence>
<dbReference type="InterPro" id="IPR011009">
    <property type="entry name" value="Kinase-like_dom_sf"/>
</dbReference>
<feature type="region of interest" description="Disordered" evidence="10">
    <location>
        <begin position="1"/>
        <end position="51"/>
    </location>
</feature>
<dbReference type="InterPro" id="IPR008266">
    <property type="entry name" value="Tyr_kinase_AS"/>
</dbReference>
<dbReference type="EC" id="2.7.11.1" evidence="3"/>
<evidence type="ECO:0000256" key="2">
    <source>
        <dbReference type="ARBA" id="ARBA00011534"/>
    </source>
</evidence>
<dbReference type="Proteomes" id="UP000192927">
    <property type="component" value="Unassembled WGS sequence"/>
</dbReference>
<dbReference type="InterPro" id="IPR040976">
    <property type="entry name" value="Pkinase_fungal"/>
</dbReference>
<comment type="subunit">
    <text evidence="2">Component of the EKC/KEOPS complex composed of at least BUD32, CGI121, GON7, KAE1 and PCC1; the whole complex dimerizes.</text>
</comment>
<evidence type="ECO:0000256" key="7">
    <source>
        <dbReference type="ARBA" id="ARBA00033194"/>
    </source>
</evidence>